<dbReference type="Proteomes" id="UP000789375">
    <property type="component" value="Unassembled WGS sequence"/>
</dbReference>
<sequence>NSAYYSLEISETDEEDSSGKRKIIIKDLKWHLRTLQIFLCDYVDHIFTESSKVLKKWTQIYDNDSFYDKE</sequence>
<feature type="non-terminal residue" evidence="1">
    <location>
        <position position="1"/>
    </location>
</feature>
<accession>A0A9N9GUK3</accession>
<protein>
    <submittedName>
        <fullName evidence="1">13092_t:CDS:1</fullName>
    </submittedName>
</protein>
<organism evidence="1 2">
    <name type="scientific">Funneliformis mosseae</name>
    <name type="common">Endomycorrhizal fungus</name>
    <name type="synonym">Glomus mosseae</name>
    <dbReference type="NCBI Taxonomy" id="27381"/>
    <lineage>
        <taxon>Eukaryota</taxon>
        <taxon>Fungi</taxon>
        <taxon>Fungi incertae sedis</taxon>
        <taxon>Mucoromycota</taxon>
        <taxon>Glomeromycotina</taxon>
        <taxon>Glomeromycetes</taxon>
        <taxon>Glomerales</taxon>
        <taxon>Glomeraceae</taxon>
        <taxon>Funneliformis</taxon>
    </lineage>
</organism>
<comment type="caution">
    <text evidence="1">The sequence shown here is derived from an EMBL/GenBank/DDBJ whole genome shotgun (WGS) entry which is preliminary data.</text>
</comment>
<dbReference type="EMBL" id="CAJVPP010003711">
    <property type="protein sequence ID" value="CAG8635548.1"/>
    <property type="molecule type" value="Genomic_DNA"/>
</dbReference>
<evidence type="ECO:0000313" key="1">
    <source>
        <dbReference type="EMBL" id="CAG8635548.1"/>
    </source>
</evidence>
<proteinExistence type="predicted"/>
<reference evidence="1" key="1">
    <citation type="submission" date="2021-06" db="EMBL/GenBank/DDBJ databases">
        <authorList>
            <person name="Kallberg Y."/>
            <person name="Tangrot J."/>
            <person name="Rosling A."/>
        </authorList>
    </citation>
    <scope>NUCLEOTIDE SEQUENCE</scope>
    <source>
        <strain evidence="1">87-6 pot B 2015</strain>
    </source>
</reference>
<name>A0A9N9GUK3_FUNMO</name>
<gene>
    <name evidence="1" type="ORF">FMOSSE_LOCUS10714</name>
</gene>
<evidence type="ECO:0000313" key="2">
    <source>
        <dbReference type="Proteomes" id="UP000789375"/>
    </source>
</evidence>
<keyword evidence="2" id="KW-1185">Reference proteome</keyword>
<dbReference type="AlphaFoldDB" id="A0A9N9GUK3"/>